<dbReference type="PANTHER" id="PTHR12411">
    <property type="entry name" value="CYSTEINE PROTEASE FAMILY C1-RELATED"/>
    <property type="match status" value="1"/>
</dbReference>
<sequence>MYLFTGNAITLVIFAASLCVPIFGDADRDNRDILPVNRNADSVNRNADSVNRNADSVNRNADSVNRNADSVNRNADSVNRNADSVNRNADSVNRSSDHGTGSSFEEFVLRFGKKYSSQREYDERFAVYQASLRRHEWLNAAASARHNGSRWRPRYGVTRFSDLTPQEFREMFLLGTKGPPAYSGASAPPGPHVQLSNLPTHFDWRDKRAVTAVKNQESCGGCWAFASVQVVESASVLAGGLLKPLSVQQVLDCSRVNHGCQGGDTVTAFSWLNKTRLHLVLESVYPFTNSAGPCRIFTNSTPGVEIKDFASHSFRDDEEAMMGWLVGRGPLAVSVDAVSWQDYLGGVVQHHCSSSAPNHAVTLTGYSLGDLPYWIVRNSWGPEWGLDGYIYIKMFENVCGIANEVATVTV</sequence>
<keyword evidence="5" id="KW-0865">Zymogen</keyword>
<evidence type="ECO:0000313" key="12">
    <source>
        <dbReference type="RefSeq" id="XP_032829155.1"/>
    </source>
</evidence>
<dbReference type="SUPFAM" id="SSF54001">
    <property type="entry name" value="Cysteine proteinases"/>
    <property type="match status" value="1"/>
</dbReference>
<dbReference type="GO" id="GO:0008234">
    <property type="term" value="F:cysteine-type peptidase activity"/>
    <property type="evidence" value="ECO:0007669"/>
    <property type="project" value="UniProtKB-KW"/>
</dbReference>
<evidence type="ECO:0000313" key="11">
    <source>
        <dbReference type="Proteomes" id="UP001318040"/>
    </source>
</evidence>
<dbReference type="PROSITE" id="PS00139">
    <property type="entry name" value="THIOL_PROTEASE_CYS"/>
    <property type="match status" value="1"/>
</dbReference>
<dbReference type="CTD" id="1519"/>
<dbReference type="InterPro" id="IPR013201">
    <property type="entry name" value="Prot_inhib_I29"/>
</dbReference>
<dbReference type="InterPro" id="IPR000668">
    <property type="entry name" value="Peptidase_C1A_C"/>
</dbReference>
<keyword evidence="8" id="KW-0732">Signal</keyword>
<reference evidence="12" key="1">
    <citation type="submission" date="2025-08" db="UniProtKB">
        <authorList>
            <consortium name="RefSeq"/>
        </authorList>
    </citation>
    <scope>IDENTIFICATION</scope>
    <source>
        <tissue evidence="12">Sperm</tissue>
    </source>
</reference>
<dbReference type="InterPro" id="IPR013128">
    <property type="entry name" value="Peptidase_C1A"/>
</dbReference>
<dbReference type="Pfam" id="PF08246">
    <property type="entry name" value="Inhibitor_I29"/>
    <property type="match status" value="1"/>
</dbReference>
<evidence type="ECO:0000256" key="4">
    <source>
        <dbReference type="ARBA" id="ARBA00022807"/>
    </source>
</evidence>
<accession>A0AAJ7U5Q9</accession>
<evidence type="ECO:0000256" key="5">
    <source>
        <dbReference type="ARBA" id="ARBA00023145"/>
    </source>
</evidence>
<dbReference type="SMART" id="SM00848">
    <property type="entry name" value="Inhibitor_I29"/>
    <property type="match status" value="1"/>
</dbReference>
<evidence type="ECO:0000259" key="9">
    <source>
        <dbReference type="SMART" id="SM00645"/>
    </source>
</evidence>
<dbReference type="InterPro" id="IPR038765">
    <property type="entry name" value="Papain-like_cys_pep_sf"/>
</dbReference>
<dbReference type="GO" id="GO:0006508">
    <property type="term" value="P:proteolysis"/>
    <property type="evidence" value="ECO:0007669"/>
    <property type="project" value="UniProtKB-KW"/>
</dbReference>
<dbReference type="Pfam" id="PF00112">
    <property type="entry name" value="Peptidase_C1"/>
    <property type="match status" value="1"/>
</dbReference>
<dbReference type="KEGG" id="pmrn:116953250"/>
<dbReference type="AlphaFoldDB" id="A0AAJ7U5Q9"/>
<evidence type="ECO:0000259" key="10">
    <source>
        <dbReference type="SMART" id="SM00848"/>
    </source>
</evidence>
<evidence type="ECO:0000256" key="1">
    <source>
        <dbReference type="ARBA" id="ARBA00008455"/>
    </source>
</evidence>
<feature type="signal peptide" evidence="8">
    <location>
        <begin position="1"/>
        <end position="26"/>
    </location>
</feature>
<feature type="region of interest" description="Disordered" evidence="7">
    <location>
        <begin position="43"/>
        <end position="101"/>
    </location>
</feature>
<dbReference type="Gene3D" id="3.90.70.10">
    <property type="entry name" value="Cysteine proteinases"/>
    <property type="match status" value="1"/>
</dbReference>
<dbReference type="PRINTS" id="PR00705">
    <property type="entry name" value="PAPAIN"/>
</dbReference>
<feature type="chain" id="PRO_5042501309" evidence="8">
    <location>
        <begin position="27"/>
        <end position="410"/>
    </location>
</feature>
<dbReference type="SMART" id="SM00645">
    <property type="entry name" value="Pept_C1"/>
    <property type="match status" value="1"/>
</dbReference>
<dbReference type="InterPro" id="IPR025661">
    <property type="entry name" value="Pept_asp_AS"/>
</dbReference>
<keyword evidence="3" id="KW-0378">Hydrolase</keyword>
<gene>
    <name evidence="12" type="primary">CTSO</name>
</gene>
<keyword evidence="4" id="KW-0788">Thiol protease</keyword>
<proteinExistence type="inferred from homology"/>
<dbReference type="GeneID" id="116953250"/>
<evidence type="ECO:0000256" key="7">
    <source>
        <dbReference type="SAM" id="MobiDB-lite"/>
    </source>
</evidence>
<dbReference type="InterPro" id="IPR039417">
    <property type="entry name" value="Peptidase_C1A_papain-like"/>
</dbReference>
<dbReference type="CDD" id="cd02248">
    <property type="entry name" value="Peptidase_C1A"/>
    <property type="match status" value="1"/>
</dbReference>
<feature type="domain" description="Peptidase C1A papain C-terminal" evidence="9">
    <location>
        <begin position="198"/>
        <end position="409"/>
    </location>
</feature>
<comment type="similarity">
    <text evidence="1">Belongs to the peptidase C1 family.</text>
</comment>
<feature type="domain" description="Cathepsin propeptide inhibitor" evidence="10">
    <location>
        <begin position="104"/>
        <end position="168"/>
    </location>
</feature>
<organism evidence="11 12">
    <name type="scientific">Petromyzon marinus</name>
    <name type="common">Sea lamprey</name>
    <dbReference type="NCBI Taxonomy" id="7757"/>
    <lineage>
        <taxon>Eukaryota</taxon>
        <taxon>Metazoa</taxon>
        <taxon>Chordata</taxon>
        <taxon>Craniata</taxon>
        <taxon>Vertebrata</taxon>
        <taxon>Cyclostomata</taxon>
        <taxon>Hyperoartia</taxon>
        <taxon>Petromyzontiformes</taxon>
        <taxon>Petromyzontidae</taxon>
        <taxon>Petromyzon</taxon>
    </lineage>
</organism>
<keyword evidence="11" id="KW-1185">Reference proteome</keyword>
<evidence type="ECO:0000256" key="6">
    <source>
        <dbReference type="ARBA" id="ARBA00023157"/>
    </source>
</evidence>
<evidence type="ECO:0000256" key="8">
    <source>
        <dbReference type="SAM" id="SignalP"/>
    </source>
</evidence>
<dbReference type="RefSeq" id="XP_032829155.1">
    <property type="nucleotide sequence ID" value="XM_032973264.1"/>
</dbReference>
<keyword evidence="2" id="KW-0645">Protease</keyword>
<dbReference type="PROSITE" id="PS00640">
    <property type="entry name" value="THIOL_PROTEASE_ASN"/>
    <property type="match status" value="1"/>
</dbReference>
<name>A0AAJ7U5Q9_PETMA</name>
<dbReference type="InterPro" id="IPR000169">
    <property type="entry name" value="Pept_cys_AS"/>
</dbReference>
<evidence type="ECO:0000256" key="2">
    <source>
        <dbReference type="ARBA" id="ARBA00022670"/>
    </source>
</evidence>
<keyword evidence="6" id="KW-1015">Disulfide bond</keyword>
<evidence type="ECO:0000256" key="3">
    <source>
        <dbReference type="ARBA" id="ARBA00022801"/>
    </source>
</evidence>
<protein>
    <submittedName>
        <fullName evidence="12">Cathepsin O isoform X1</fullName>
    </submittedName>
</protein>
<dbReference type="Proteomes" id="UP001318040">
    <property type="component" value="Chromosome 3"/>
</dbReference>